<dbReference type="GO" id="GO:0006364">
    <property type="term" value="P:rRNA processing"/>
    <property type="evidence" value="ECO:0007669"/>
    <property type="project" value="UniProtKB-UniRule"/>
</dbReference>
<feature type="domain" description="RNase III" evidence="7">
    <location>
        <begin position="2"/>
        <end position="138"/>
    </location>
</feature>
<evidence type="ECO:0000256" key="3">
    <source>
        <dbReference type="ARBA" id="ARBA00022722"/>
    </source>
</evidence>
<dbReference type="EC" id="3.1.26.-" evidence="6"/>
<dbReference type="EMBL" id="DWYG01000017">
    <property type="protein sequence ID" value="HJB41214.1"/>
    <property type="molecule type" value="Genomic_DNA"/>
</dbReference>
<evidence type="ECO:0000256" key="1">
    <source>
        <dbReference type="ARBA" id="ARBA00022517"/>
    </source>
</evidence>
<keyword evidence="3 6" id="KW-0540">Nuclease</keyword>
<proteinExistence type="inferred from homology"/>
<accession>A0A9D2M5J1</accession>
<comment type="subunit">
    <text evidence="6">Homodimer.</text>
</comment>
<evidence type="ECO:0000313" key="8">
    <source>
        <dbReference type="EMBL" id="HJB41214.1"/>
    </source>
</evidence>
<dbReference type="GO" id="GO:0016874">
    <property type="term" value="F:ligase activity"/>
    <property type="evidence" value="ECO:0007669"/>
    <property type="project" value="UniProtKB-KW"/>
</dbReference>
<dbReference type="Pfam" id="PF00636">
    <property type="entry name" value="Ribonuclease_3"/>
    <property type="match status" value="1"/>
</dbReference>
<feature type="active site" evidence="6">
    <location>
        <position position="27"/>
    </location>
</feature>
<keyword evidence="5 6" id="KW-0378">Hydrolase</keyword>
<dbReference type="AlphaFoldDB" id="A0A9D2M5J1"/>
<keyword evidence="6" id="KW-0699">rRNA-binding</keyword>
<dbReference type="PIRSF" id="PIRSF005520">
    <property type="entry name" value="UCP005520"/>
    <property type="match status" value="1"/>
</dbReference>
<keyword evidence="6" id="KW-0460">Magnesium</keyword>
<evidence type="ECO:0000256" key="5">
    <source>
        <dbReference type="ARBA" id="ARBA00022801"/>
    </source>
</evidence>
<keyword evidence="8" id="KW-0436">Ligase</keyword>
<dbReference type="PANTHER" id="PTHR34276:SF1">
    <property type="entry name" value="MINI-RIBONUCLEASE 3"/>
    <property type="match status" value="1"/>
</dbReference>
<reference evidence="8" key="2">
    <citation type="submission" date="2021-04" db="EMBL/GenBank/DDBJ databases">
        <authorList>
            <person name="Gilroy R."/>
        </authorList>
    </citation>
    <scope>NUCLEOTIDE SEQUENCE</scope>
    <source>
        <strain evidence="8">ChiBcec8-13705</strain>
    </source>
</reference>
<evidence type="ECO:0000313" key="9">
    <source>
        <dbReference type="Proteomes" id="UP000886803"/>
    </source>
</evidence>
<keyword evidence="6" id="KW-0694">RNA-binding</keyword>
<dbReference type="SUPFAM" id="SSF69065">
    <property type="entry name" value="RNase III domain-like"/>
    <property type="match status" value="1"/>
</dbReference>
<keyword evidence="4 6" id="KW-0255">Endonuclease</keyword>
<comment type="similarity">
    <text evidence="6">Belongs to the MrnC RNase family.</text>
</comment>
<dbReference type="GO" id="GO:0005737">
    <property type="term" value="C:cytoplasm"/>
    <property type="evidence" value="ECO:0007669"/>
    <property type="project" value="UniProtKB-SubCell"/>
</dbReference>
<evidence type="ECO:0000256" key="2">
    <source>
        <dbReference type="ARBA" id="ARBA00022552"/>
    </source>
</evidence>
<dbReference type="GO" id="GO:0004525">
    <property type="term" value="F:ribonuclease III activity"/>
    <property type="evidence" value="ECO:0007669"/>
    <property type="project" value="InterPro"/>
</dbReference>
<dbReference type="GO" id="GO:0019843">
    <property type="term" value="F:rRNA binding"/>
    <property type="evidence" value="ECO:0007669"/>
    <property type="project" value="UniProtKB-UniRule"/>
</dbReference>
<dbReference type="Gene3D" id="1.10.1520.10">
    <property type="entry name" value="Ribonuclease III domain"/>
    <property type="match status" value="1"/>
</dbReference>
<keyword evidence="1 6" id="KW-0690">Ribosome biogenesis</keyword>
<comment type="caution">
    <text evidence="8">The sequence shown here is derived from an EMBL/GenBank/DDBJ whole genome shotgun (WGS) entry which is preliminary data.</text>
</comment>
<keyword evidence="6" id="KW-0963">Cytoplasm</keyword>
<evidence type="ECO:0000259" key="7">
    <source>
        <dbReference type="SMART" id="SM00535"/>
    </source>
</evidence>
<dbReference type="InterPro" id="IPR000999">
    <property type="entry name" value="RNase_III_dom"/>
</dbReference>
<comment type="cofactor">
    <cofactor evidence="6">
        <name>Mg(2+)</name>
        <dbReference type="ChEBI" id="CHEBI:18420"/>
    </cofactor>
</comment>
<sequence>MCSDLPFETPSVDIHEMSPLALAFVGDAVLELLVRSRLVSTTRLPPGKLHAAATRYVSARAQFRELDAILPLLSDAEAAALRRGKNASKASVAKHATAEEYRASTGLECLLGWLYLQGRIDRVQELFETLWQAGGEQEAQK</sequence>
<protein>
    <recommendedName>
        <fullName evidence="6">Mini-ribonuclease 3</fullName>
        <shortName evidence="6">Mini-3</shortName>
        <shortName evidence="6">Mini-RNase 3</shortName>
        <ecNumber evidence="6">3.1.26.-</ecNumber>
    </recommendedName>
    <alternativeName>
        <fullName evidence="6">Mini-RNase III</fullName>
        <shortName evidence="6">Mini-III</shortName>
    </alternativeName>
</protein>
<comment type="function">
    <text evidence="6">Involved in correct processing of both the 5' and 3' ends of 23S rRNA precursor. Processes 30S rRNA precursor transcript even in absence of ribonuclease 3 (Rnc); Rnc processes 30S rRNA into smaller rRNA precursors.</text>
</comment>
<dbReference type="InterPro" id="IPR036389">
    <property type="entry name" value="RNase_III_sf"/>
</dbReference>
<name>A0A9D2M5J1_9FIRM</name>
<dbReference type="Proteomes" id="UP000886803">
    <property type="component" value="Unassembled WGS sequence"/>
</dbReference>
<evidence type="ECO:0000256" key="4">
    <source>
        <dbReference type="ARBA" id="ARBA00022759"/>
    </source>
</evidence>
<organism evidence="8 9">
    <name type="scientific">Candidatus Gemmiger avicola</name>
    <dbReference type="NCBI Taxonomy" id="2838605"/>
    <lineage>
        <taxon>Bacteria</taxon>
        <taxon>Bacillati</taxon>
        <taxon>Bacillota</taxon>
        <taxon>Clostridia</taxon>
        <taxon>Eubacteriales</taxon>
        <taxon>Gemmiger</taxon>
    </lineage>
</organism>
<keyword evidence="2 6" id="KW-0698">rRNA processing</keyword>
<dbReference type="InterPro" id="IPR008226">
    <property type="entry name" value="Mini3_fam"/>
</dbReference>
<dbReference type="SMART" id="SM00535">
    <property type="entry name" value="RIBOc"/>
    <property type="match status" value="1"/>
</dbReference>
<dbReference type="HAMAP" id="MF_01468">
    <property type="entry name" value="RNase_Mini_III"/>
    <property type="match status" value="1"/>
</dbReference>
<gene>
    <name evidence="6" type="primary">mrnC</name>
    <name evidence="8" type="ORF">H9945_01795</name>
</gene>
<reference evidence="8" key="1">
    <citation type="journal article" date="2021" name="PeerJ">
        <title>Extensive microbial diversity within the chicken gut microbiome revealed by metagenomics and culture.</title>
        <authorList>
            <person name="Gilroy R."/>
            <person name="Ravi A."/>
            <person name="Getino M."/>
            <person name="Pursley I."/>
            <person name="Horton D.L."/>
            <person name="Alikhan N.F."/>
            <person name="Baker D."/>
            <person name="Gharbi K."/>
            <person name="Hall N."/>
            <person name="Watson M."/>
            <person name="Adriaenssens E.M."/>
            <person name="Foster-Nyarko E."/>
            <person name="Jarju S."/>
            <person name="Secka A."/>
            <person name="Antonio M."/>
            <person name="Oren A."/>
            <person name="Chaudhuri R.R."/>
            <person name="La Ragione R."/>
            <person name="Hildebrand F."/>
            <person name="Pallen M.J."/>
        </authorList>
    </citation>
    <scope>NUCLEOTIDE SEQUENCE</scope>
    <source>
        <strain evidence="8">ChiBcec8-13705</strain>
    </source>
</reference>
<evidence type="ECO:0000256" key="6">
    <source>
        <dbReference type="HAMAP-Rule" id="MF_01468"/>
    </source>
</evidence>
<comment type="subcellular location">
    <subcellularLocation>
        <location evidence="6">Cytoplasm</location>
    </subcellularLocation>
</comment>
<dbReference type="PANTHER" id="PTHR34276">
    <property type="entry name" value="MINI-RIBONUCLEASE 3"/>
    <property type="match status" value="1"/>
</dbReference>